<gene>
    <name evidence="6" type="ORF">PVAND_005069</name>
</gene>
<dbReference type="Proteomes" id="UP001107558">
    <property type="component" value="Chromosome 2"/>
</dbReference>
<dbReference type="Gene3D" id="6.10.140.2220">
    <property type="match status" value="1"/>
</dbReference>
<accession>A0A9J6BZX9</accession>
<feature type="domain" description="Tudor" evidence="5">
    <location>
        <begin position="454"/>
        <end position="510"/>
    </location>
</feature>
<protein>
    <recommendedName>
        <fullName evidence="5">Tudor domain-containing protein</fullName>
    </recommendedName>
</protein>
<proteinExistence type="predicted"/>
<dbReference type="Pfam" id="PF00567">
    <property type="entry name" value="TUDOR"/>
    <property type="match status" value="1"/>
</dbReference>
<evidence type="ECO:0000256" key="1">
    <source>
        <dbReference type="ARBA" id="ARBA00022723"/>
    </source>
</evidence>
<dbReference type="SUPFAM" id="SSF144232">
    <property type="entry name" value="HIT/MYND zinc finger-like"/>
    <property type="match status" value="1"/>
</dbReference>
<keyword evidence="7" id="KW-1185">Reference proteome</keyword>
<dbReference type="InterPro" id="IPR002999">
    <property type="entry name" value="Tudor"/>
</dbReference>
<comment type="caution">
    <text evidence="6">The sequence shown here is derived from an EMBL/GenBank/DDBJ whole genome shotgun (WGS) entry which is preliminary data.</text>
</comment>
<evidence type="ECO:0000256" key="4">
    <source>
        <dbReference type="SAM" id="MobiDB-lite"/>
    </source>
</evidence>
<dbReference type="SUPFAM" id="SSF63748">
    <property type="entry name" value="Tudor/PWWP/MBT"/>
    <property type="match status" value="1"/>
</dbReference>
<dbReference type="GO" id="GO:0008270">
    <property type="term" value="F:zinc ion binding"/>
    <property type="evidence" value="ECO:0007669"/>
    <property type="project" value="UniProtKB-KW"/>
</dbReference>
<evidence type="ECO:0000256" key="3">
    <source>
        <dbReference type="ARBA" id="ARBA00022833"/>
    </source>
</evidence>
<keyword evidence="3" id="KW-0862">Zinc</keyword>
<evidence type="ECO:0000313" key="6">
    <source>
        <dbReference type="EMBL" id="KAG5675141.1"/>
    </source>
</evidence>
<organism evidence="6 7">
    <name type="scientific">Polypedilum vanderplanki</name>
    <name type="common">Sleeping chironomid midge</name>
    <dbReference type="NCBI Taxonomy" id="319348"/>
    <lineage>
        <taxon>Eukaryota</taxon>
        <taxon>Metazoa</taxon>
        <taxon>Ecdysozoa</taxon>
        <taxon>Arthropoda</taxon>
        <taxon>Hexapoda</taxon>
        <taxon>Insecta</taxon>
        <taxon>Pterygota</taxon>
        <taxon>Neoptera</taxon>
        <taxon>Endopterygota</taxon>
        <taxon>Diptera</taxon>
        <taxon>Nematocera</taxon>
        <taxon>Chironomoidea</taxon>
        <taxon>Chironomidae</taxon>
        <taxon>Chironominae</taxon>
        <taxon>Polypedilum</taxon>
        <taxon>Polypedilum</taxon>
    </lineage>
</organism>
<dbReference type="AlphaFoldDB" id="A0A9J6BZX9"/>
<dbReference type="OrthoDB" id="10023235at2759"/>
<keyword evidence="1" id="KW-0479">Metal-binding</keyword>
<dbReference type="SMART" id="SM00333">
    <property type="entry name" value="TUDOR"/>
    <property type="match status" value="1"/>
</dbReference>
<feature type="region of interest" description="Disordered" evidence="4">
    <location>
        <begin position="365"/>
        <end position="386"/>
    </location>
</feature>
<evidence type="ECO:0000259" key="5">
    <source>
        <dbReference type="SMART" id="SM00333"/>
    </source>
</evidence>
<reference evidence="6" key="1">
    <citation type="submission" date="2021-03" db="EMBL/GenBank/DDBJ databases">
        <title>Chromosome level genome of the anhydrobiotic midge Polypedilum vanderplanki.</title>
        <authorList>
            <person name="Yoshida Y."/>
            <person name="Kikawada T."/>
            <person name="Gusev O."/>
        </authorList>
    </citation>
    <scope>NUCLEOTIDE SEQUENCE</scope>
    <source>
        <strain evidence="6">NIAS01</strain>
        <tissue evidence="6">Whole body or cell culture</tissue>
    </source>
</reference>
<evidence type="ECO:0000313" key="7">
    <source>
        <dbReference type="Proteomes" id="UP001107558"/>
    </source>
</evidence>
<dbReference type="EMBL" id="JADBJN010000002">
    <property type="protein sequence ID" value="KAG5675141.1"/>
    <property type="molecule type" value="Genomic_DNA"/>
</dbReference>
<sequence length="568" mass="64506">MPFAMPVPNLCSICDRPAFLTCIDCDTIYCSAVCQVADWSEHQKLPAHINKTRSSINNIISSVQPRSNVQRTKASSFEKEPRFKLPSNNKSTVLSALTKSKPNVSVNDRLKLAAMKETVSQKNQSTMTSESTVSVSSAKTNLSDKLNSLMINEEQIQEKSEVEGLINTSSSDSDSILNVPDSSNNSTFSDKYKTNRKLQLQDDGFCRVFVKHRHYIDDEQLVYYILPIAFEEEYKKYLQTLDNTYNDRNFRPLELSSFIKNAPELIIAKLENNFARCAVLTKVDVNNCIQVIDIDSGSKKILNITKDIMKAAINREYEIMPYCIKAILNNVDASDIDFDDVIEIKELKSTEDGYIIAEVKYSDSDDEEETLPLPTSTVQDKQDNKTEEKRYTVKDIKLKVLKPGKIKLSFLDGSKLKEGKMCICESLNENTKFFEELDNDISNYVKANPNAGNYVPILHELVLSKYTDGNYYRALCKNIDENGCSVVFLEYFNDFYVQFKDIMKLPESLLRKSVSRVISIKLASGKSFSDVDIDASLNQFEINQEFEAIVHDDVKSATVDDSFFIFKK</sequence>
<dbReference type="InterPro" id="IPR002893">
    <property type="entry name" value="Znf_MYND"/>
</dbReference>
<keyword evidence="2" id="KW-0863">Zinc-finger</keyword>
<dbReference type="Pfam" id="PF01753">
    <property type="entry name" value="zf-MYND"/>
    <property type="match status" value="1"/>
</dbReference>
<name>A0A9J6BZX9_POLVA</name>
<evidence type="ECO:0000256" key="2">
    <source>
        <dbReference type="ARBA" id="ARBA00022771"/>
    </source>
</evidence>
<dbReference type="Gene3D" id="2.30.30.140">
    <property type="match status" value="1"/>
</dbReference>